<dbReference type="GO" id="GO:0055086">
    <property type="term" value="P:nucleobase-containing small molecule metabolic process"/>
    <property type="evidence" value="ECO:0007669"/>
    <property type="project" value="UniProtKB-ARBA"/>
</dbReference>
<dbReference type="Proteomes" id="UP000281691">
    <property type="component" value="Unassembled WGS sequence"/>
</dbReference>
<keyword evidence="3 6" id="KW-0479">Metal-binding</keyword>
<dbReference type="CDD" id="cd01283">
    <property type="entry name" value="cytidine_deaminase"/>
    <property type="match status" value="2"/>
</dbReference>
<reference evidence="11 12" key="1">
    <citation type="submission" date="2018-11" db="EMBL/GenBank/DDBJ databases">
        <title>Genomic Encyclopedia of Type Strains, Phase IV (KMG-IV): sequencing the most valuable type-strain genomes for metagenomic binning, comparative biology and taxonomic classification.</title>
        <authorList>
            <person name="Goeker M."/>
        </authorList>
    </citation>
    <scope>NUCLEOTIDE SEQUENCE [LARGE SCALE GENOMIC DNA]</scope>
    <source>
        <strain evidence="11 12">DSM 27238</strain>
    </source>
</reference>
<feature type="binding site" evidence="6 9">
    <location>
        <position position="135"/>
    </location>
    <ligand>
        <name>Zn(2+)</name>
        <dbReference type="ChEBI" id="CHEBI:29105"/>
        <note>catalytic</note>
    </ligand>
</feature>
<feature type="active site" description="Proton donor" evidence="6 7">
    <location>
        <position position="110"/>
    </location>
</feature>
<evidence type="ECO:0000256" key="4">
    <source>
        <dbReference type="ARBA" id="ARBA00022801"/>
    </source>
</evidence>
<dbReference type="FunFam" id="3.40.140.10:FF:000007">
    <property type="entry name" value="Cytidine deaminase"/>
    <property type="match status" value="1"/>
</dbReference>
<comment type="catalytic activity">
    <reaction evidence="6">
        <text>cytidine + H2O + H(+) = uridine + NH4(+)</text>
        <dbReference type="Rhea" id="RHEA:16069"/>
        <dbReference type="ChEBI" id="CHEBI:15377"/>
        <dbReference type="ChEBI" id="CHEBI:15378"/>
        <dbReference type="ChEBI" id="CHEBI:16704"/>
        <dbReference type="ChEBI" id="CHEBI:17562"/>
        <dbReference type="ChEBI" id="CHEBI:28938"/>
        <dbReference type="EC" id="3.5.4.5"/>
    </reaction>
</comment>
<evidence type="ECO:0000256" key="7">
    <source>
        <dbReference type="PIRSR" id="PIRSR006334-1"/>
    </source>
</evidence>
<comment type="catalytic activity">
    <reaction evidence="6">
        <text>2'-deoxycytidine + H2O + H(+) = 2'-deoxyuridine + NH4(+)</text>
        <dbReference type="Rhea" id="RHEA:13433"/>
        <dbReference type="ChEBI" id="CHEBI:15377"/>
        <dbReference type="ChEBI" id="CHEBI:15378"/>
        <dbReference type="ChEBI" id="CHEBI:15698"/>
        <dbReference type="ChEBI" id="CHEBI:16450"/>
        <dbReference type="ChEBI" id="CHEBI:28938"/>
        <dbReference type="EC" id="3.5.4.5"/>
    </reaction>
</comment>
<feature type="binding site" evidence="6 9">
    <location>
        <position position="108"/>
    </location>
    <ligand>
        <name>Zn(2+)</name>
        <dbReference type="ChEBI" id="CHEBI:29105"/>
        <note>catalytic</note>
    </ligand>
</feature>
<evidence type="ECO:0000256" key="5">
    <source>
        <dbReference type="ARBA" id="ARBA00022833"/>
    </source>
</evidence>
<dbReference type="PANTHER" id="PTHR11644">
    <property type="entry name" value="CYTIDINE DEAMINASE"/>
    <property type="match status" value="1"/>
</dbReference>
<dbReference type="InterPro" id="IPR013171">
    <property type="entry name" value="Cyd/dCyd_deaminase_Zn-bd"/>
</dbReference>
<sequence>MENQSTIQQRLMALDISSNPAVLSALRSALEKQKFHAQFSAEQVQQWCEEFQLSTVALALLCLPLAACYALAPVSNFYVGAIAIGKSGKFYFGANQEFANDAIQQSVHAEQSAISHALVSGEIGITDMIVNYTPCGHCRQFMNELNTAETLNIHLPHSQNNLLHSYLPDAFGPKDLNVNAVLFDNQITTDLQNSEVNDPLVQQAINSAYRSYAPYSQAKSGVALQVGDQIITGQYAENAAFNPSFLALQSALNHQRLRGLDHIPVRRVVLAEQKSVLSHRNITESLARHYLGLAVEYISLATM</sequence>
<name>A0A3N4VU30_9PAST</name>
<dbReference type="NCBIfam" id="NF006537">
    <property type="entry name" value="PRK09027.1"/>
    <property type="match status" value="1"/>
</dbReference>
<evidence type="ECO:0000256" key="2">
    <source>
        <dbReference type="ARBA" id="ARBA00011738"/>
    </source>
</evidence>
<dbReference type="PIRSF" id="PIRSF006334">
    <property type="entry name" value="Cdd_plus_pseudo"/>
    <property type="match status" value="1"/>
</dbReference>
<gene>
    <name evidence="6" type="primary">cdd</name>
    <name evidence="11" type="ORF">EDC46_1342</name>
</gene>
<dbReference type="Gene3D" id="3.40.140.10">
    <property type="entry name" value="Cytidine Deaminase, domain 2"/>
    <property type="match status" value="2"/>
</dbReference>
<proteinExistence type="inferred from homology"/>
<protein>
    <recommendedName>
        <fullName evidence="6">Cytidine deaminase</fullName>
        <ecNumber evidence="6">3.5.4.5</ecNumber>
    </recommendedName>
    <alternativeName>
        <fullName evidence="6">Cytidine aminohydrolase</fullName>
        <shortName evidence="6">CDA</shortName>
    </alternativeName>
</protein>
<organism evidence="11 12">
    <name type="scientific">Vespertiliibacter pulmonis</name>
    <dbReference type="NCBI Taxonomy" id="1443036"/>
    <lineage>
        <taxon>Bacteria</taxon>
        <taxon>Pseudomonadati</taxon>
        <taxon>Pseudomonadota</taxon>
        <taxon>Gammaproteobacteria</taxon>
        <taxon>Pasteurellales</taxon>
        <taxon>Pasteurellaceae</taxon>
        <taxon>Vespertiliibacter</taxon>
    </lineage>
</organism>
<dbReference type="GO" id="GO:0072527">
    <property type="term" value="P:pyrimidine-containing compound metabolic process"/>
    <property type="evidence" value="ECO:0007669"/>
    <property type="project" value="UniProtKB-ARBA"/>
</dbReference>
<dbReference type="Pfam" id="PF00383">
    <property type="entry name" value="dCMP_cyt_deam_1"/>
    <property type="match status" value="1"/>
</dbReference>
<feature type="binding site" evidence="6 9">
    <location>
        <position position="138"/>
    </location>
    <ligand>
        <name>Zn(2+)</name>
        <dbReference type="ChEBI" id="CHEBI:29105"/>
        <note>catalytic</note>
    </ligand>
</feature>
<evidence type="ECO:0000256" key="1">
    <source>
        <dbReference type="ARBA" id="ARBA00006576"/>
    </source>
</evidence>
<evidence type="ECO:0000313" key="11">
    <source>
        <dbReference type="EMBL" id="RPE82671.1"/>
    </source>
</evidence>
<dbReference type="RefSeq" id="WP_124211494.1">
    <property type="nucleotide sequence ID" value="NZ_CP016615.1"/>
</dbReference>
<feature type="binding site" evidence="6 8">
    <location>
        <begin position="95"/>
        <end position="97"/>
    </location>
    <ligand>
        <name>substrate</name>
    </ligand>
</feature>
<feature type="domain" description="CMP/dCMP-type deaminase" evidence="10">
    <location>
        <begin position="54"/>
        <end position="174"/>
    </location>
</feature>
<dbReference type="EMBL" id="RKQP01000004">
    <property type="protein sequence ID" value="RPE82671.1"/>
    <property type="molecule type" value="Genomic_DNA"/>
</dbReference>
<comment type="caution">
    <text evidence="11">The sequence shown here is derived from an EMBL/GenBank/DDBJ whole genome shotgun (WGS) entry which is preliminary data.</text>
</comment>
<dbReference type="InterPro" id="IPR016192">
    <property type="entry name" value="APOBEC/CMP_deaminase_Zn-bd"/>
</dbReference>
<evidence type="ECO:0000256" key="9">
    <source>
        <dbReference type="PIRSR" id="PIRSR006334-3"/>
    </source>
</evidence>
<dbReference type="InterPro" id="IPR016193">
    <property type="entry name" value="Cytidine_deaminase-like"/>
</dbReference>
<dbReference type="InterPro" id="IPR020797">
    <property type="entry name" value="Cytidine_deaminase_bacteria"/>
</dbReference>
<dbReference type="PROSITE" id="PS00903">
    <property type="entry name" value="CYT_DCMP_DEAMINASES_1"/>
    <property type="match status" value="1"/>
</dbReference>
<keyword evidence="5 6" id="KW-0862">Zinc</keyword>
<dbReference type="PROSITE" id="PS51747">
    <property type="entry name" value="CYT_DCMP_DEAMINASES_2"/>
    <property type="match status" value="2"/>
</dbReference>
<dbReference type="OrthoDB" id="9795347at2"/>
<dbReference type="GO" id="GO:0004126">
    <property type="term" value="F:cytidine deaminase activity"/>
    <property type="evidence" value="ECO:0007669"/>
    <property type="project" value="UniProtKB-UniRule"/>
</dbReference>
<dbReference type="HAMAP" id="MF_01558">
    <property type="entry name" value="Cyt_deam"/>
    <property type="match status" value="1"/>
</dbReference>
<dbReference type="SUPFAM" id="SSF53927">
    <property type="entry name" value="Cytidine deaminase-like"/>
    <property type="match status" value="2"/>
</dbReference>
<dbReference type="GO" id="GO:0005829">
    <property type="term" value="C:cytosol"/>
    <property type="evidence" value="ECO:0007669"/>
    <property type="project" value="TreeGrafter"/>
</dbReference>
<evidence type="ECO:0000313" key="12">
    <source>
        <dbReference type="Proteomes" id="UP000281691"/>
    </source>
</evidence>
<keyword evidence="4 6" id="KW-0378">Hydrolase</keyword>
<evidence type="ECO:0000259" key="10">
    <source>
        <dbReference type="PROSITE" id="PS51747"/>
    </source>
</evidence>
<evidence type="ECO:0000256" key="3">
    <source>
        <dbReference type="ARBA" id="ARBA00022723"/>
    </source>
</evidence>
<comment type="similarity">
    <text evidence="1 6">Belongs to the cytidine and deoxycytidylate deaminase family.</text>
</comment>
<dbReference type="InterPro" id="IPR050202">
    <property type="entry name" value="Cyt/Deoxycyt_deaminase"/>
</dbReference>
<evidence type="ECO:0000256" key="8">
    <source>
        <dbReference type="PIRSR" id="PIRSR006334-2"/>
    </source>
</evidence>
<dbReference type="Pfam" id="PF08211">
    <property type="entry name" value="dCMP_cyt_deam_2"/>
    <property type="match status" value="1"/>
</dbReference>
<dbReference type="InterPro" id="IPR002125">
    <property type="entry name" value="CMP_dCMP_dom"/>
</dbReference>
<dbReference type="PANTHER" id="PTHR11644:SF2">
    <property type="entry name" value="CYTIDINE DEAMINASE"/>
    <property type="match status" value="1"/>
</dbReference>
<comment type="cofactor">
    <cofactor evidence="6 9">
        <name>Zn(2+)</name>
        <dbReference type="ChEBI" id="CHEBI:29105"/>
    </cofactor>
    <text evidence="6 9">Binds 1 zinc ion.</text>
</comment>
<feature type="domain" description="CMP/dCMP-type deaminase" evidence="10">
    <location>
        <begin position="195"/>
        <end position="303"/>
    </location>
</feature>
<dbReference type="EC" id="3.5.4.5" evidence="6"/>
<keyword evidence="12" id="KW-1185">Reference proteome</keyword>
<evidence type="ECO:0000256" key="6">
    <source>
        <dbReference type="HAMAP-Rule" id="MF_01558"/>
    </source>
</evidence>
<dbReference type="GO" id="GO:0008270">
    <property type="term" value="F:zinc ion binding"/>
    <property type="evidence" value="ECO:0007669"/>
    <property type="project" value="UniProtKB-UniRule"/>
</dbReference>
<dbReference type="GO" id="GO:0042802">
    <property type="term" value="F:identical protein binding"/>
    <property type="evidence" value="ECO:0007669"/>
    <property type="project" value="UniProtKB-ARBA"/>
</dbReference>
<comment type="subunit">
    <text evidence="2 6">Homodimer.</text>
</comment>
<comment type="function">
    <text evidence="6">This enzyme scavenges exogenous and endogenous cytidine and 2'-deoxycytidine for UMP synthesis.</text>
</comment>
<dbReference type="AlphaFoldDB" id="A0A3N4VU30"/>
<accession>A0A3N4VU30</accession>